<dbReference type="Proteomes" id="UP000006038">
    <property type="component" value="Chromosome 11"/>
</dbReference>
<evidence type="ECO:0000313" key="2">
    <source>
        <dbReference type="Proteomes" id="UP000006038"/>
    </source>
</evidence>
<keyword evidence="2" id="KW-1185">Reference proteome</keyword>
<dbReference type="EnsemblPlants" id="OB11G27040.1">
    <property type="protein sequence ID" value="OB11G27040.1"/>
    <property type="gene ID" value="OB11G27040"/>
</dbReference>
<dbReference type="Gramene" id="OB11G27040.1">
    <property type="protein sequence ID" value="OB11G27040.1"/>
    <property type="gene ID" value="OB11G27040"/>
</dbReference>
<reference evidence="1" key="2">
    <citation type="submission" date="2013-04" db="UniProtKB">
        <authorList>
            <consortium name="EnsemblPlants"/>
        </authorList>
    </citation>
    <scope>IDENTIFICATION</scope>
</reference>
<protein>
    <submittedName>
        <fullName evidence="1">Uncharacterized protein</fullName>
    </submittedName>
</protein>
<proteinExistence type="predicted"/>
<name>J3NA68_ORYBR</name>
<evidence type="ECO:0000313" key="1">
    <source>
        <dbReference type="EnsemblPlants" id="OB11G27040.1"/>
    </source>
</evidence>
<sequence length="101" mass="11019">MLIMRRHHLSLYWSLAFRRAACVRPSARFFFGRTVAVGGLLRRAAGLLERWHASGAVFAVVSAAPPRRVADPHGGAQDFKPQSIVDGIGVGAPQLPLPYSR</sequence>
<organism evidence="1">
    <name type="scientific">Oryza brachyantha</name>
    <name type="common">malo sina</name>
    <dbReference type="NCBI Taxonomy" id="4533"/>
    <lineage>
        <taxon>Eukaryota</taxon>
        <taxon>Viridiplantae</taxon>
        <taxon>Streptophyta</taxon>
        <taxon>Embryophyta</taxon>
        <taxon>Tracheophyta</taxon>
        <taxon>Spermatophyta</taxon>
        <taxon>Magnoliopsida</taxon>
        <taxon>Liliopsida</taxon>
        <taxon>Poales</taxon>
        <taxon>Poaceae</taxon>
        <taxon>BOP clade</taxon>
        <taxon>Oryzoideae</taxon>
        <taxon>Oryzeae</taxon>
        <taxon>Oryzinae</taxon>
        <taxon>Oryza</taxon>
    </lineage>
</organism>
<dbReference type="AlphaFoldDB" id="J3NA68"/>
<accession>J3NA68</accession>
<reference evidence="1" key="1">
    <citation type="journal article" date="2013" name="Nat. Commun.">
        <title>Whole-genome sequencing of Oryza brachyantha reveals mechanisms underlying Oryza genome evolution.</title>
        <authorList>
            <person name="Chen J."/>
            <person name="Huang Q."/>
            <person name="Gao D."/>
            <person name="Wang J."/>
            <person name="Lang Y."/>
            <person name="Liu T."/>
            <person name="Li B."/>
            <person name="Bai Z."/>
            <person name="Luis Goicoechea J."/>
            <person name="Liang C."/>
            <person name="Chen C."/>
            <person name="Zhang W."/>
            <person name="Sun S."/>
            <person name="Liao Y."/>
            <person name="Zhang X."/>
            <person name="Yang L."/>
            <person name="Song C."/>
            <person name="Wang M."/>
            <person name="Shi J."/>
            <person name="Liu G."/>
            <person name="Liu J."/>
            <person name="Zhou H."/>
            <person name="Zhou W."/>
            <person name="Yu Q."/>
            <person name="An N."/>
            <person name="Chen Y."/>
            <person name="Cai Q."/>
            <person name="Wang B."/>
            <person name="Liu B."/>
            <person name="Min J."/>
            <person name="Huang Y."/>
            <person name="Wu H."/>
            <person name="Li Z."/>
            <person name="Zhang Y."/>
            <person name="Yin Y."/>
            <person name="Song W."/>
            <person name="Jiang J."/>
            <person name="Jackson S.A."/>
            <person name="Wing R.A."/>
            <person name="Wang J."/>
            <person name="Chen M."/>
        </authorList>
    </citation>
    <scope>NUCLEOTIDE SEQUENCE [LARGE SCALE GENOMIC DNA]</scope>
    <source>
        <strain evidence="1">cv. IRGC 101232</strain>
    </source>
</reference>
<dbReference type="HOGENOM" id="CLU_2296031_0_0_1"/>